<accession>A0A1I0MH93</accession>
<dbReference type="Proteomes" id="UP000199701">
    <property type="component" value="Unassembled WGS sequence"/>
</dbReference>
<dbReference type="AlphaFoldDB" id="A0A1I0MH93"/>
<dbReference type="RefSeq" id="WP_170841263.1">
    <property type="nucleotide sequence ID" value="NZ_FOJI01000001.1"/>
</dbReference>
<gene>
    <name evidence="1" type="ORF">SAMN05421659_101485</name>
</gene>
<dbReference type="STRING" id="99656.SAMN05421659_101485"/>
<name>A0A1I0MH93_9FIRM</name>
<protein>
    <submittedName>
        <fullName evidence="1">Uncharacterized protein</fullName>
    </submittedName>
</protein>
<reference evidence="1 2" key="1">
    <citation type="submission" date="2016-10" db="EMBL/GenBank/DDBJ databases">
        <authorList>
            <person name="de Groot N.N."/>
        </authorList>
    </citation>
    <scope>NUCLEOTIDE SEQUENCE [LARGE SCALE GENOMIC DNA]</scope>
    <source>
        <strain evidence="1 2">DSM 9179</strain>
    </source>
</reference>
<sequence length="57" mass="6775">MKDIYIYITPENWNKDKPEVTIFGNVISNNENYVEIKDDKGYTQIINIQKVFAIVYM</sequence>
<evidence type="ECO:0000313" key="1">
    <source>
        <dbReference type="EMBL" id="SEV87166.1"/>
    </source>
</evidence>
<organism evidence="1 2">
    <name type="scientific">[Clostridium] fimetarium</name>
    <dbReference type="NCBI Taxonomy" id="99656"/>
    <lineage>
        <taxon>Bacteria</taxon>
        <taxon>Bacillati</taxon>
        <taxon>Bacillota</taxon>
        <taxon>Clostridia</taxon>
        <taxon>Lachnospirales</taxon>
        <taxon>Lachnospiraceae</taxon>
    </lineage>
</organism>
<evidence type="ECO:0000313" key="2">
    <source>
        <dbReference type="Proteomes" id="UP000199701"/>
    </source>
</evidence>
<proteinExistence type="predicted"/>
<dbReference type="EMBL" id="FOJI01000001">
    <property type="protein sequence ID" value="SEV87166.1"/>
    <property type="molecule type" value="Genomic_DNA"/>
</dbReference>
<keyword evidence="2" id="KW-1185">Reference proteome</keyword>